<protein>
    <submittedName>
        <fullName evidence="1">Uncharacterized protein</fullName>
    </submittedName>
</protein>
<evidence type="ECO:0000313" key="1">
    <source>
        <dbReference type="EMBL" id="MCJ8737238.1"/>
    </source>
</evidence>
<dbReference type="Proteomes" id="UP000830395">
    <property type="component" value="Chromosome 10"/>
</dbReference>
<comment type="caution">
    <text evidence="1">The sequence shown here is derived from an EMBL/GenBank/DDBJ whole genome shotgun (WGS) entry which is preliminary data.</text>
</comment>
<accession>A0ACC5YNX5</accession>
<sequence length="358" mass="42295">MANIVQEIESMEKRRKLLEEQNVLLLPDHQLLNVSYTKLIEQLNSQLSEKANTQIRLNEMRNEIQSTREKLARVHSARKDLQENLIRERKQFEETKKMLEKEIEETMNTIQEQTEMNSDMHKELDVALAQLAKKEERADSLSNQISLLERSMVRLKTCQQKHQEQIKDKIEKSDELTKQKELREKELQELREALNLQLLSLQENIGTVEREIEEEQKENSVHLEAISKLSSIFQVQKKKEDDALAHHRSLNRELDKSKQRLDERFGSIAKYKLEIREMEEEMKQLHEANKVSVELFQKNMMELEGQLDKEKKSRAASEVEREELCLGIETLKEQHEDSVRKLCSSIALHKTRYSELAE</sequence>
<organism evidence="1 2">
    <name type="scientific">Pangasius djambal</name>
    <dbReference type="NCBI Taxonomy" id="1691987"/>
    <lineage>
        <taxon>Eukaryota</taxon>
        <taxon>Metazoa</taxon>
        <taxon>Chordata</taxon>
        <taxon>Craniata</taxon>
        <taxon>Vertebrata</taxon>
        <taxon>Euteleostomi</taxon>
        <taxon>Actinopterygii</taxon>
        <taxon>Neopterygii</taxon>
        <taxon>Teleostei</taxon>
        <taxon>Ostariophysi</taxon>
        <taxon>Siluriformes</taxon>
        <taxon>Pangasiidae</taxon>
        <taxon>Pangasius</taxon>
    </lineage>
</organism>
<feature type="non-terminal residue" evidence="1">
    <location>
        <position position="358"/>
    </location>
</feature>
<dbReference type="EMBL" id="CM040984">
    <property type="protein sequence ID" value="MCJ8737238.1"/>
    <property type="molecule type" value="Genomic_DNA"/>
</dbReference>
<reference evidence="1" key="1">
    <citation type="submission" date="2020-02" db="EMBL/GenBank/DDBJ databases">
        <title>Genome sequencing of the panga catfish, Pangasius djambal.</title>
        <authorList>
            <person name="Wen M."/>
            <person name="Zahm M."/>
            <person name="Roques C."/>
            <person name="Cabau C."/>
            <person name="Klopp C."/>
            <person name="Donnadieu C."/>
            <person name="Jouanno E."/>
            <person name="Avarre J.-C."/>
            <person name="Campet M."/>
            <person name="Ha T."/>
            <person name="Dugue R."/>
            <person name="Lampietro C."/>
            <person name="Louis A."/>
            <person name="Herpin A."/>
            <person name="Echchiki A."/>
            <person name="Berthelot C."/>
            <person name="Parey E."/>
            <person name="Roest-Crollius H."/>
            <person name="Braasch I."/>
            <person name="Postlethwait J.H."/>
            <person name="Bobe J."/>
            <person name="Montfort J."/>
            <person name="Bouchez O."/>
            <person name="Begum T."/>
            <person name="Schartl M."/>
            <person name="Gustiano R."/>
            <person name="Guiguen Y."/>
        </authorList>
    </citation>
    <scope>NUCLEOTIDE SEQUENCE</scope>
    <source>
        <strain evidence="1">Pdj_M5554</strain>
    </source>
</reference>
<name>A0ACC5YNX5_9TELE</name>
<proteinExistence type="predicted"/>
<keyword evidence="2" id="KW-1185">Reference proteome</keyword>
<gene>
    <name evidence="1" type="ORF">PDJAM_G00021680</name>
</gene>
<evidence type="ECO:0000313" key="2">
    <source>
        <dbReference type="Proteomes" id="UP000830395"/>
    </source>
</evidence>